<dbReference type="SMART" id="SM00530">
    <property type="entry name" value="HTH_XRE"/>
    <property type="match status" value="1"/>
</dbReference>
<dbReference type="GO" id="GO:0003677">
    <property type="term" value="F:DNA binding"/>
    <property type="evidence" value="ECO:0007669"/>
    <property type="project" value="InterPro"/>
</dbReference>
<evidence type="ECO:0000313" key="3">
    <source>
        <dbReference type="EMBL" id="WOO42673.1"/>
    </source>
</evidence>
<dbReference type="RefSeq" id="WP_317835198.1">
    <property type="nucleotide sequence ID" value="NZ_CP136920.1"/>
</dbReference>
<name>A0AAQ3LFB3_9BACT</name>
<dbReference type="InterPro" id="IPR010982">
    <property type="entry name" value="Lambda_DNA-bd_dom_sf"/>
</dbReference>
<feature type="domain" description="HTH cro/C1-type" evidence="2">
    <location>
        <begin position="18"/>
        <end position="70"/>
    </location>
</feature>
<gene>
    <name evidence="3" type="ORF">RZN69_06180</name>
</gene>
<evidence type="ECO:0000313" key="4">
    <source>
        <dbReference type="Proteomes" id="UP001304300"/>
    </source>
</evidence>
<dbReference type="KEGG" id="puo:RZN69_06180"/>
<reference evidence="3 4" key="1">
    <citation type="submission" date="2023-10" db="EMBL/GenBank/DDBJ databases">
        <title>Rubellicoccus peritrichatus gen. nov., sp. nov., isolated from an algae of coral reef tank.</title>
        <authorList>
            <person name="Luo J."/>
        </authorList>
    </citation>
    <scope>NUCLEOTIDE SEQUENCE [LARGE SCALE GENOMIC DNA]</scope>
    <source>
        <strain evidence="3 4">CR14</strain>
    </source>
</reference>
<dbReference type="SUPFAM" id="SSF47413">
    <property type="entry name" value="lambda repressor-like DNA-binding domains"/>
    <property type="match status" value="1"/>
</dbReference>
<organism evidence="3 4">
    <name type="scientific">Rubellicoccus peritrichatus</name>
    <dbReference type="NCBI Taxonomy" id="3080537"/>
    <lineage>
        <taxon>Bacteria</taxon>
        <taxon>Pseudomonadati</taxon>
        <taxon>Verrucomicrobiota</taxon>
        <taxon>Opitutia</taxon>
        <taxon>Puniceicoccales</taxon>
        <taxon>Cerasicoccaceae</taxon>
        <taxon>Rubellicoccus</taxon>
    </lineage>
</organism>
<dbReference type="EMBL" id="CP136920">
    <property type="protein sequence ID" value="WOO42673.1"/>
    <property type="molecule type" value="Genomic_DNA"/>
</dbReference>
<dbReference type="Proteomes" id="UP001304300">
    <property type="component" value="Chromosome"/>
</dbReference>
<accession>A0AAQ3LFB3</accession>
<evidence type="ECO:0000259" key="2">
    <source>
        <dbReference type="PROSITE" id="PS50943"/>
    </source>
</evidence>
<dbReference type="Pfam" id="PF01381">
    <property type="entry name" value="HTH_3"/>
    <property type="match status" value="1"/>
</dbReference>
<dbReference type="Gene3D" id="1.10.260.40">
    <property type="entry name" value="lambda repressor-like DNA-binding domains"/>
    <property type="match status" value="1"/>
</dbReference>
<dbReference type="PROSITE" id="PS50943">
    <property type="entry name" value="HTH_CROC1"/>
    <property type="match status" value="1"/>
</dbReference>
<dbReference type="CDD" id="cd00093">
    <property type="entry name" value="HTH_XRE"/>
    <property type="match status" value="1"/>
</dbReference>
<keyword evidence="4" id="KW-1185">Reference proteome</keyword>
<proteinExistence type="predicted"/>
<dbReference type="AlphaFoldDB" id="A0AAQ3LFB3"/>
<sequence length="103" mass="11866">MFELATPHETAKAIAERVRQMRVSRGLTQEELAQRAGIAFPTYRHFEQTGRIAFERLLQVASALECMDAFNDLFQPDAYQSLDEIESSDDSNKEMIQSKRVRK</sequence>
<protein>
    <submittedName>
        <fullName evidence="3">Helix-turn-helix transcriptional regulator</fullName>
    </submittedName>
</protein>
<dbReference type="InterPro" id="IPR001387">
    <property type="entry name" value="Cro/C1-type_HTH"/>
</dbReference>
<evidence type="ECO:0000256" key="1">
    <source>
        <dbReference type="SAM" id="MobiDB-lite"/>
    </source>
</evidence>
<feature type="region of interest" description="Disordered" evidence="1">
    <location>
        <begin position="84"/>
        <end position="103"/>
    </location>
</feature>